<reference evidence="9 10" key="1">
    <citation type="submission" date="2018-01" db="EMBL/GenBank/DDBJ databases">
        <title>Genomic Sequence of Chromobacterium MWU13-2610 from wild cranberry bogs within the Cape Cod National Seashore.</title>
        <authorList>
            <person name="O'Hara-Hanley K."/>
            <person name="Soby S."/>
            <person name="Harrison A."/>
        </authorList>
    </citation>
    <scope>NUCLEOTIDE SEQUENCE [LARGE SCALE GENOMIC DNA]</scope>
    <source>
        <strain evidence="9 10">MWU13-2610</strain>
    </source>
</reference>
<dbReference type="InterPro" id="IPR019501">
    <property type="entry name" value="Peptidase_M30_hyicolysin"/>
</dbReference>
<evidence type="ECO:0000256" key="3">
    <source>
        <dbReference type="ARBA" id="ARBA00022737"/>
    </source>
</evidence>
<feature type="chain" id="PRO_5014467136" description="PKD domain-containing protein" evidence="7">
    <location>
        <begin position="26"/>
        <end position="743"/>
    </location>
</feature>
<evidence type="ECO:0000256" key="6">
    <source>
        <dbReference type="SAM" id="MobiDB-lite"/>
    </source>
</evidence>
<comment type="caution">
    <text evidence="9">The sequence shown here is derived from an EMBL/GenBank/DDBJ whole genome shotgun (WGS) entry which is preliminary data.</text>
</comment>
<proteinExistence type="predicted"/>
<keyword evidence="4" id="KW-1133">Transmembrane helix</keyword>
<dbReference type="PANTHER" id="PTHR46730:SF1">
    <property type="entry name" value="PLAT DOMAIN-CONTAINING PROTEIN"/>
    <property type="match status" value="1"/>
</dbReference>
<keyword evidence="10" id="KW-1185">Reference proteome</keyword>
<evidence type="ECO:0000313" key="10">
    <source>
        <dbReference type="Proteomes" id="UP000236416"/>
    </source>
</evidence>
<dbReference type="InterPro" id="IPR013783">
    <property type="entry name" value="Ig-like_fold"/>
</dbReference>
<feature type="compositionally biased region" description="Polar residues" evidence="6">
    <location>
        <begin position="37"/>
        <end position="55"/>
    </location>
</feature>
<evidence type="ECO:0000259" key="8">
    <source>
        <dbReference type="PROSITE" id="PS50093"/>
    </source>
</evidence>
<dbReference type="Proteomes" id="UP000236416">
    <property type="component" value="Unassembled WGS sequence"/>
</dbReference>
<dbReference type="SMART" id="SM00089">
    <property type="entry name" value="PKD"/>
    <property type="match status" value="2"/>
</dbReference>
<evidence type="ECO:0000256" key="5">
    <source>
        <dbReference type="ARBA" id="ARBA00023136"/>
    </source>
</evidence>
<keyword evidence="2" id="KW-0812">Transmembrane</keyword>
<dbReference type="AlphaFoldDB" id="A0A2K4MJL0"/>
<dbReference type="PROSITE" id="PS51257">
    <property type="entry name" value="PROKAR_LIPOPROTEIN"/>
    <property type="match status" value="1"/>
</dbReference>
<keyword evidence="3" id="KW-0677">Repeat</keyword>
<evidence type="ECO:0000313" key="9">
    <source>
        <dbReference type="EMBL" id="POA97260.1"/>
    </source>
</evidence>
<dbReference type="Pfam" id="PF10460">
    <property type="entry name" value="Peptidase_M30"/>
    <property type="match status" value="1"/>
</dbReference>
<feature type="region of interest" description="Disordered" evidence="6">
    <location>
        <begin position="28"/>
        <end position="55"/>
    </location>
</feature>
<keyword evidence="5" id="KW-0472">Membrane</keyword>
<dbReference type="EMBL" id="PPTF01000076">
    <property type="protein sequence ID" value="POA97260.1"/>
    <property type="molecule type" value="Genomic_DNA"/>
</dbReference>
<evidence type="ECO:0000256" key="7">
    <source>
        <dbReference type="SAM" id="SignalP"/>
    </source>
</evidence>
<dbReference type="RefSeq" id="WP_103321461.1">
    <property type="nucleotide sequence ID" value="NZ_PPTF01000076.1"/>
</dbReference>
<gene>
    <name evidence="9" type="ORF">C2134_17935</name>
</gene>
<evidence type="ECO:0000256" key="1">
    <source>
        <dbReference type="ARBA" id="ARBA00004141"/>
    </source>
</evidence>
<dbReference type="SUPFAM" id="SSF49299">
    <property type="entry name" value="PKD domain"/>
    <property type="match status" value="2"/>
</dbReference>
<feature type="domain" description="PKD" evidence="8">
    <location>
        <begin position="137"/>
        <end position="224"/>
    </location>
</feature>
<sequence length="743" mass="77208">MEKMNKNARMQVMAACIASALMLSACGGGGGGGGDTSPGTQTTRQTAPSTPNISIGTTGSLLATAPIAFSASATDPSGLTLSYIWDFGDGSAPTPGQNVSHTYAKSGSYTVKVTVSNTANQASSFTQSITIVAPNPATPTIQSSATTAAIGQSVTFTANSSDPQNLPLTFSWDFGDGSAGSGATVSHTFNKAGTYNVSVTASDTSGLQATASIAQGVVATNSNKLVADCAGANCGAVDASTYSGNGIGTWRYTNTTSSDATIDINIAGVKPGNKATLVFTNGGTNMTSAPGTGNLASASALPSLGARAVITHEMMAYQGTYAGKMAMTEKNRQLAEQLIHLPAQTVAARAQAARMSARPRANAAIGDTRTWNDLWDNASNPVPYVTQANTQCTLPSGRNVVFWLDPNATKSGNVSSDDMAAMKNAVCGSNGGFAQLNALLGDVWGTVPSKYKGSVIQDSPGALQDINIAIVNAPASTGWAGYFYGANNYLSTVSGMSNSNQALLFFINAGEVKNNRNYTIASLLHEATHMTNFYQRSIVRGTTHDTWLEETSAMLSEDVIAPALLGGYDTAYSVRIPGYLQTGGGVSYNQWSTLSSGSYSLGGAFGAFLNRRYGLAIYKQLITSCNDGDSYGIDSSYNCLDKLITSNGGSGLADEYARFGASIFATLPATNLPNGYGFPTKTDGAYQFAAFDLTKYQTTSPQSLFGIFQSMSHSYQVDNINGNSYSRKGVKIPANTSMILVVR</sequence>
<dbReference type="CDD" id="cd00146">
    <property type="entry name" value="PKD"/>
    <property type="match status" value="2"/>
</dbReference>
<dbReference type="InterPro" id="IPR035986">
    <property type="entry name" value="PKD_dom_sf"/>
</dbReference>
<keyword evidence="7" id="KW-0732">Signal</keyword>
<dbReference type="InterPro" id="IPR022409">
    <property type="entry name" value="PKD/Chitinase_dom"/>
</dbReference>
<dbReference type="Gene3D" id="2.60.40.10">
    <property type="entry name" value="Immunoglobulins"/>
    <property type="match status" value="2"/>
</dbReference>
<dbReference type="InterPro" id="IPR000601">
    <property type="entry name" value="PKD_dom"/>
</dbReference>
<feature type="signal peptide" evidence="7">
    <location>
        <begin position="1"/>
        <end position="25"/>
    </location>
</feature>
<dbReference type="GO" id="GO:0005261">
    <property type="term" value="F:monoatomic cation channel activity"/>
    <property type="evidence" value="ECO:0007669"/>
    <property type="project" value="TreeGrafter"/>
</dbReference>
<dbReference type="Pfam" id="PF18911">
    <property type="entry name" value="PKD_4"/>
    <property type="match status" value="2"/>
</dbReference>
<name>A0A2K4MJL0_9NEIS</name>
<feature type="domain" description="PKD" evidence="8">
    <location>
        <begin position="50"/>
        <end position="138"/>
    </location>
</feature>
<comment type="subcellular location">
    <subcellularLocation>
        <location evidence="1">Membrane</location>
        <topology evidence="1">Multi-pass membrane protein</topology>
    </subcellularLocation>
</comment>
<dbReference type="GO" id="GO:0006816">
    <property type="term" value="P:calcium ion transport"/>
    <property type="evidence" value="ECO:0007669"/>
    <property type="project" value="TreeGrafter"/>
</dbReference>
<protein>
    <recommendedName>
        <fullName evidence="8">PKD domain-containing protein</fullName>
    </recommendedName>
</protein>
<organism evidence="9 10">
    <name type="scientific">Chromobacterium sinusclupearum</name>
    <dbReference type="NCBI Taxonomy" id="2077146"/>
    <lineage>
        <taxon>Bacteria</taxon>
        <taxon>Pseudomonadati</taxon>
        <taxon>Pseudomonadota</taxon>
        <taxon>Betaproteobacteria</taxon>
        <taxon>Neisseriales</taxon>
        <taxon>Chromobacteriaceae</taxon>
        <taxon>Chromobacterium</taxon>
    </lineage>
</organism>
<dbReference type="PROSITE" id="PS50093">
    <property type="entry name" value="PKD"/>
    <property type="match status" value="2"/>
</dbReference>
<dbReference type="GO" id="GO:0005886">
    <property type="term" value="C:plasma membrane"/>
    <property type="evidence" value="ECO:0007669"/>
    <property type="project" value="TreeGrafter"/>
</dbReference>
<dbReference type="PANTHER" id="PTHR46730">
    <property type="entry name" value="POLYCYSTIN-1"/>
    <property type="match status" value="1"/>
</dbReference>
<evidence type="ECO:0000256" key="4">
    <source>
        <dbReference type="ARBA" id="ARBA00022989"/>
    </source>
</evidence>
<evidence type="ECO:0000256" key="2">
    <source>
        <dbReference type="ARBA" id="ARBA00022692"/>
    </source>
</evidence>
<accession>A0A2K4MJL0</accession>